<evidence type="ECO:0000259" key="3">
    <source>
        <dbReference type="Pfam" id="PF00501"/>
    </source>
</evidence>
<keyword evidence="5" id="KW-1185">Reference proteome</keyword>
<dbReference type="OrthoDB" id="429813at2759"/>
<sequence>MSNSTTGEIGRRLLPAIIDEVARDDPNRAWASLPIDDYDLSQGFEDITYAAFANAINKLAHFIEKAFGRSDKFDTIIYLGIPDIRYYMLPYAACKTGHKVFFSSPHNPLETHLDLIERTQCTAIMLARGVYARDIVNHHPMPKTEIPELDDLLDLSDVAPLYPYTRTWEEAKTEPLVVCHSSGNTSDPRPVTFTHASMACFDNQTELPDVDGRGHWTWQCGPGVRYFMIASPFHPIAVAIAMAVGGFGGGILVPGFRHRATTEISDVCEIIKGSKATTGFIPFFLADVIARLPDAEEIIKQFDSMAYGNGSNTGTVTHYGGEIWSRHTKFQNIWGGADCLTPPVLVADPEDYEYNYFDMEAGGIRFQERDLEYYDEDGSRLPLYELILTQTPQSQKFAGYWAGQGITEAPSGPPYPELPTAEVWTPHPDPNKSSYAWRFVSRLYDLEMGNEFSLAMETAIDNLEKVQKSIVLSKYDQQPVALVELARGLEVEAASDIWQQAIEPQNEDVPEHSRIPQTHVIPVPFGSFIRGTEGHLNRKQTEKKYASDIDAVYGRGQKKMSIAERPRYESIIATTEIVQSVD</sequence>
<dbReference type="PANTHER" id="PTHR43439">
    <property type="entry name" value="PHENYLACETATE-COENZYME A LIGASE"/>
    <property type="match status" value="1"/>
</dbReference>
<name>W3WV45_PESFW</name>
<dbReference type="SUPFAM" id="SSF56801">
    <property type="entry name" value="Acetyl-CoA synthetase-like"/>
    <property type="match status" value="1"/>
</dbReference>
<dbReference type="RefSeq" id="XP_007836544.1">
    <property type="nucleotide sequence ID" value="XM_007838353.1"/>
</dbReference>
<dbReference type="InterPro" id="IPR042099">
    <property type="entry name" value="ANL_N_sf"/>
</dbReference>
<dbReference type="InterPro" id="IPR000873">
    <property type="entry name" value="AMP-dep_synth/lig_dom"/>
</dbReference>
<evidence type="ECO:0000313" key="5">
    <source>
        <dbReference type="Proteomes" id="UP000030651"/>
    </source>
</evidence>
<dbReference type="InParanoid" id="W3WV45"/>
<dbReference type="PANTHER" id="PTHR43439:SF2">
    <property type="entry name" value="ENZYME, PUTATIVE (JCVI)-RELATED"/>
    <property type="match status" value="1"/>
</dbReference>
<dbReference type="KEGG" id="pfy:PFICI_09772"/>
<dbReference type="HOGENOM" id="CLU_002220_3_1_1"/>
<feature type="domain" description="AMP-dependent synthetase/ligase" evidence="3">
    <location>
        <begin position="42"/>
        <end position="288"/>
    </location>
</feature>
<evidence type="ECO:0000313" key="4">
    <source>
        <dbReference type="EMBL" id="ETS77710.1"/>
    </source>
</evidence>
<keyword evidence="1" id="KW-0596">Phosphopantetheine</keyword>
<dbReference type="eggNOG" id="ENOG502SJ01">
    <property type="taxonomic scope" value="Eukaryota"/>
</dbReference>
<dbReference type="Pfam" id="PF23562">
    <property type="entry name" value="AMP-binding_C_3"/>
    <property type="match status" value="1"/>
</dbReference>
<gene>
    <name evidence="4" type="ORF">PFICI_09772</name>
</gene>
<evidence type="ECO:0000256" key="2">
    <source>
        <dbReference type="ARBA" id="ARBA00022553"/>
    </source>
</evidence>
<dbReference type="InterPro" id="IPR051414">
    <property type="entry name" value="Adenylate-forming_Reductase"/>
</dbReference>
<accession>W3WV45</accession>
<proteinExistence type="predicted"/>
<organism evidence="4 5">
    <name type="scientific">Pestalotiopsis fici (strain W106-1 / CGMCC3.15140)</name>
    <dbReference type="NCBI Taxonomy" id="1229662"/>
    <lineage>
        <taxon>Eukaryota</taxon>
        <taxon>Fungi</taxon>
        <taxon>Dikarya</taxon>
        <taxon>Ascomycota</taxon>
        <taxon>Pezizomycotina</taxon>
        <taxon>Sordariomycetes</taxon>
        <taxon>Xylariomycetidae</taxon>
        <taxon>Amphisphaeriales</taxon>
        <taxon>Sporocadaceae</taxon>
        <taxon>Pestalotiopsis</taxon>
    </lineage>
</organism>
<reference evidence="5" key="1">
    <citation type="journal article" date="2015" name="BMC Genomics">
        <title>Genomic and transcriptomic analysis of the endophytic fungus Pestalotiopsis fici reveals its lifestyle and high potential for synthesis of natural products.</title>
        <authorList>
            <person name="Wang X."/>
            <person name="Zhang X."/>
            <person name="Liu L."/>
            <person name="Xiang M."/>
            <person name="Wang W."/>
            <person name="Sun X."/>
            <person name="Che Y."/>
            <person name="Guo L."/>
            <person name="Liu G."/>
            <person name="Guo L."/>
            <person name="Wang C."/>
            <person name="Yin W.B."/>
            <person name="Stadler M."/>
            <person name="Zhang X."/>
            <person name="Liu X."/>
        </authorList>
    </citation>
    <scope>NUCLEOTIDE SEQUENCE [LARGE SCALE GENOMIC DNA]</scope>
    <source>
        <strain evidence="5">W106-1 / CGMCC3.15140</strain>
    </source>
</reference>
<evidence type="ECO:0000256" key="1">
    <source>
        <dbReference type="ARBA" id="ARBA00022450"/>
    </source>
</evidence>
<dbReference type="EMBL" id="KI912115">
    <property type="protein sequence ID" value="ETS77710.1"/>
    <property type="molecule type" value="Genomic_DNA"/>
</dbReference>
<dbReference type="AlphaFoldDB" id="W3WV45"/>
<protein>
    <recommendedName>
        <fullName evidence="3">AMP-dependent synthetase/ligase domain-containing protein</fullName>
    </recommendedName>
</protein>
<dbReference type="Proteomes" id="UP000030651">
    <property type="component" value="Unassembled WGS sequence"/>
</dbReference>
<keyword evidence="2" id="KW-0597">Phosphoprotein</keyword>
<dbReference type="Pfam" id="PF00501">
    <property type="entry name" value="AMP-binding"/>
    <property type="match status" value="1"/>
</dbReference>
<dbReference type="STRING" id="1229662.W3WV45"/>
<dbReference type="GeneID" id="19274785"/>
<dbReference type="Gene3D" id="3.40.50.12780">
    <property type="entry name" value="N-terminal domain of ligase-like"/>
    <property type="match status" value="1"/>
</dbReference>